<evidence type="ECO:0000313" key="2">
    <source>
        <dbReference type="EMBL" id="QED29882.1"/>
    </source>
</evidence>
<organism evidence="2 3">
    <name type="scientific">Microvenator marinus</name>
    <dbReference type="NCBI Taxonomy" id="2600177"/>
    <lineage>
        <taxon>Bacteria</taxon>
        <taxon>Deltaproteobacteria</taxon>
        <taxon>Bradymonadales</taxon>
        <taxon>Microvenatoraceae</taxon>
        <taxon>Microvenator</taxon>
    </lineage>
</organism>
<feature type="domain" description="ER-bound oxygenase mpaB/mpaB'/Rubber oxygenase catalytic" evidence="1">
    <location>
        <begin position="105"/>
        <end position="330"/>
    </location>
</feature>
<dbReference type="PANTHER" id="PTHR37539:SF1">
    <property type="entry name" value="ER-BOUND OXYGENASE MPAB_MPAB'_RUBBER OXYGENASE CATALYTIC DOMAIN-CONTAINING PROTEIN"/>
    <property type="match status" value="1"/>
</dbReference>
<keyword evidence="3" id="KW-1185">Reference proteome</keyword>
<dbReference type="KEGG" id="bbae:FRD01_22130"/>
<dbReference type="InterPro" id="IPR037473">
    <property type="entry name" value="Lcp-like"/>
</dbReference>
<dbReference type="Proteomes" id="UP000321595">
    <property type="component" value="Chromosome"/>
</dbReference>
<dbReference type="AlphaFoldDB" id="A0A5B8XVD7"/>
<gene>
    <name evidence="2" type="ORF">FRD01_22130</name>
</gene>
<sequence length="389" mass="43242">MNIGYPSRMVNLEAALQKFPELTPRMAHWIREADPLADQLIDATADWRGGRLFCEMDKAVRDPDAAPPEFGPLLEHTFTVPTWVDFDRIANGGEFFLSTHVVGGIVLGARSLIMGYAAPAGNKPLVLSGRLEGSVNRRLAETSRFVFDVNKPGSLRPGGAGISAALKVRLIHAKVRQMIRNYGEWHDEWGAPINQHDMMATILLFGLVLLEGLEHLGLKPSSEEAEDYIMLWRYVGYLLGVEPELLPATRLEAERLMAFVDLTQAAPDEDARRLTAAFLNASAAEDDRATPPLALGHTLARELLGEKMADALGIQRSRLRHVIPVVRGTVRQLNHLRLRDVGRKSAVEAGIRYWEWVLQNNPAGPVDLTLPETLLRKSIPRAPLRQRSM</sequence>
<dbReference type="GO" id="GO:0016491">
    <property type="term" value="F:oxidoreductase activity"/>
    <property type="evidence" value="ECO:0007669"/>
    <property type="project" value="InterPro"/>
</dbReference>
<dbReference type="PANTHER" id="PTHR37539">
    <property type="entry name" value="SECRETED PROTEIN-RELATED"/>
    <property type="match status" value="1"/>
</dbReference>
<dbReference type="InterPro" id="IPR018713">
    <property type="entry name" value="MPAB/Lcp_cat_dom"/>
</dbReference>
<name>A0A5B8XVD7_9DELT</name>
<dbReference type="OrthoDB" id="6072815at2"/>
<evidence type="ECO:0000259" key="1">
    <source>
        <dbReference type="Pfam" id="PF09995"/>
    </source>
</evidence>
<dbReference type="Pfam" id="PF09995">
    <property type="entry name" value="MPAB_Lcp_cat"/>
    <property type="match status" value="1"/>
</dbReference>
<reference evidence="2 3" key="1">
    <citation type="submission" date="2019-08" db="EMBL/GenBank/DDBJ databases">
        <authorList>
            <person name="Liang Q."/>
        </authorList>
    </citation>
    <scope>NUCLEOTIDE SEQUENCE [LARGE SCALE GENOMIC DNA]</scope>
    <source>
        <strain evidence="2 3">V1718</strain>
    </source>
</reference>
<dbReference type="EMBL" id="CP042467">
    <property type="protein sequence ID" value="QED29882.1"/>
    <property type="molecule type" value="Genomic_DNA"/>
</dbReference>
<evidence type="ECO:0000313" key="3">
    <source>
        <dbReference type="Proteomes" id="UP000321595"/>
    </source>
</evidence>
<proteinExistence type="predicted"/>
<accession>A0A5B8XVD7</accession>
<protein>
    <submittedName>
        <fullName evidence="2">DUF2236 domain-containing protein</fullName>
    </submittedName>
</protein>